<evidence type="ECO:0000313" key="1">
    <source>
        <dbReference type="EMBL" id="TLD97662.1"/>
    </source>
</evidence>
<gene>
    <name evidence="1" type="ORF">LS71_002670</name>
</gene>
<keyword evidence="2" id="KW-1185">Reference proteome</keyword>
<accession>A0A4V6I2V8</accession>
<dbReference type="Proteomes" id="UP000029733">
    <property type="component" value="Unassembled WGS sequence"/>
</dbReference>
<dbReference type="AlphaFoldDB" id="A0A4V6I2V8"/>
<dbReference type="OrthoDB" id="5329695at2"/>
<comment type="caution">
    <text evidence="1">The sequence shown here is derived from an EMBL/GenBank/DDBJ whole genome shotgun (WGS) entry which is preliminary data.</text>
</comment>
<name>A0A4V6I2V8_9HELI</name>
<proteinExistence type="predicted"/>
<protein>
    <submittedName>
        <fullName evidence="1">Uncharacterized protein</fullName>
    </submittedName>
</protein>
<organism evidence="1 2">
    <name type="scientific">Helicobacter jaachi</name>
    <dbReference type="NCBI Taxonomy" id="1677920"/>
    <lineage>
        <taxon>Bacteria</taxon>
        <taxon>Pseudomonadati</taxon>
        <taxon>Campylobacterota</taxon>
        <taxon>Epsilonproteobacteria</taxon>
        <taxon>Campylobacterales</taxon>
        <taxon>Helicobacteraceae</taxon>
        <taxon>Helicobacter</taxon>
    </lineage>
</organism>
<evidence type="ECO:0000313" key="2">
    <source>
        <dbReference type="Proteomes" id="UP000029733"/>
    </source>
</evidence>
<dbReference type="EMBL" id="JRPR02000001">
    <property type="protein sequence ID" value="TLD97662.1"/>
    <property type="molecule type" value="Genomic_DNA"/>
</dbReference>
<sequence>MNAREQITLIDEAINEVLAQIRNGNDITEWEMDGIKIKRKSSFELLEELGKIKQSLVAKTKPKSVQFVFGG</sequence>
<dbReference type="RefSeq" id="WP_138109802.1">
    <property type="nucleotide sequence ID" value="NZ_JRPR02000001.1"/>
</dbReference>
<reference evidence="1 2" key="1">
    <citation type="journal article" date="2014" name="Genome Announc.">
        <title>Draft genome sequences of eight enterohepatic helicobacter species isolated from both laboratory and wild rodents.</title>
        <authorList>
            <person name="Sheh A."/>
            <person name="Shen Z."/>
            <person name="Fox J.G."/>
        </authorList>
    </citation>
    <scope>NUCLEOTIDE SEQUENCE [LARGE SCALE GENOMIC DNA]</scope>
    <source>
        <strain evidence="1 2">MIT 09-6949</strain>
    </source>
</reference>